<evidence type="ECO:0000313" key="2">
    <source>
        <dbReference type="Proteomes" id="UP000664369"/>
    </source>
</evidence>
<dbReference type="RefSeq" id="WP_208177998.1">
    <property type="nucleotide sequence ID" value="NZ_JAGETZ010000015.1"/>
</dbReference>
<reference evidence="1 2" key="1">
    <citation type="submission" date="2021-03" db="EMBL/GenBank/DDBJ databases">
        <authorList>
            <person name="Kim M.K."/>
        </authorList>
    </citation>
    <scope>NUCLEOTIDE SEQUENCE [LARGE SCALE GENOMIC DNA]</scope>
    <source>
        <strain evidence="1 2">BT442</strain>
    </source>
</reference>
<accession>A0ABS3QM80</accession>
<dbReference type="Proteomes" id="UP000664369">
    <property type="component" value="Unassembled WGS sequence"/>
</dbReference>
<proteinExistence type="predicted"/>
<dbReference type="EMBL" id="JAGETZ010000015">
    <property type="protein sequence ID" value="MBO2012232.1"/>
    <property type="molecule type" value="Genomic_DNA"/>
</dbReference>
<sequence>MMTTTDTKASYVSIDYRSDANMLVTRWLCQVEMEQICAGYEATLETAARHRCARWLVDTRRRAGTDLDGVKWMFSTFFPAVQLHFACPVYMAFLVAPPLMRNCLPNAPLPIVEDFGNIHGQRFTDEHLAVEWLIQF</sequence>
<name>A0ABS3QM80_9BACT</name>
<protein>
    <submittedName>
        <fullName evidence="1">Uncharacterized protein</fullName>
    </submittedName>
</protein>
<comment type="caution">
    <text evidence="1">The sequence shown here is derived from an EMBL/GenBank/DDBJ whole genome shotgun (WGS) entry which is preliminary data.</text>
</comment>
<organism evidence="1 2">
    <name type="scientific">Hymenobacter negativus</name>
    <dbReference type="NCBI Taxonomy" id="2795026"/>
    <lineage>
        <taxon>Bacteria</taxon>
        <taxon>Pseudomonadati</taxon>
        <taxon>Bacteroidota</taxon>
        <taxon>Cytophagia</taxon>
        <taxon>Cytophagales</taxon>
        <taxon>Hymenobacteraceae</taxon>
        <taxon>Hymenobacter</taxon>
    </lineage>
</organism>
<evidence type="ECO:0000313" key="1">
    <source>
        <dbReference type="EMBL" id="MBO2012232.1"/>
    </source>
</evidence>
<gene>
    <name evidence="1" type="ORF">J4E00_24410</name>
</gene>
<keyword evidence="2" id="KW-1185">Reference proteome</keyword>